<dbReference type="Proteomes" id="UP000239589">
    <property type="component" value="Unassembled WGS sequence"/>
</dbReference>
<keyword evidence="2" id="KW-1185">Reference proteome</keyword>
<comment type="caution">
    <text evidence="1">The sequence shown here is derived from an EMBL/GenBank/DDBJ whole genome shotgun (WGS) entry which is preliminary data.</text>
</comment>
<protein>
    <submittedName>
        <fullName evidence="1">ABC transporter permease</fullName>
    </submittedName>
</protein>
<organism evidence="1 2">
    <name type="scientific">Cuspidothrix issatschenkoi CHARLIE-1</name>
    <dbReference type="NCBI Taxonomy" id="2052836"/>
    <lineage>
        <taxon>Bacteria</taxon>
        <taxon>Bacillati</taxon>
        <taxon>Cyanobacteriota</taxon>
        <taxon>Cyanophyceae</taxon>
        <taxon>Nostocales</taxon>
        <taxon>Aphanizomenonaceae</taxon>
        <taxon>Cuspidothrix</taxon>
    </lineage>
</organism>
<dbReference type="EMBL" id="PGEM01000078">
    <property type="protein sequence ID" value="PPJ63188.1"/>
    <property type="molecule type" value="Genomic_DNA"/>
</dbReference>
<gene>
    <name evidence="1" type="ORF">CUN59_11625</name>
</gene>
<sequence>MINLLKLLSIDEFLQKTSSQPTSGNTWSALITSSLYSQQLVDDLQETLSIFSECEVGCLSAQDETNVFIKQIIQASEDYLILWNFEQWDKNNWYEFDCMRSSLMRKRGVVLILSSESAKIMFSYAPNIVSWLGSRVYFFVKDTELLSVDEIQERLTALREWSGLTDSQIIEMAESRNLPPEPEYAEWVVLLERGDLI</sequence>
<dbReference type="AlphaFoldDB" id="A0A2S6CTT4"/>
<dbReference type="RefSeq" id="WP_104387992.1">
    <property type="nucleotide sequence ID" value="NZ_PGEM01000078.1"/>
</dbReference>
<name>A0A2S6CTT4_9CYAN</name>
<evidence type="ECO:0000313" key="2">
    <source>
        <dbReference type="Proteomes" id="UP000239589"/>
    </source>
</evidence>
<accession>A0A2S6CTT4</accession>
<dbReference type="OrthoDB" id="570889at2"/>
<reference evidence="1 2" key="1">
    <citation type="submission" date="2018-02" db="EMBL/GenBank/DDBJ databases">
        <title>Discovery of a pederin family compound in a non-symbiotic bloom-forming cyanobacterium.</title>
        <authorList>
            <person name="Kust A."/>
            <person name="Mares J."/>
            <person name="Jokela J."/>
            <person name="Urajova P."/>
            <person name="Hajek J."/>
            <person name="Saurav K."/>
            <person name="Voracova K."/>
            <person name="Fewer D.P."/>
            <person name="Haapaniemi E."/>
            <person name="Permi P."/>
            <person name="Rehakova K."/>
            <person name="Sivonen K."/>
            <person name="Hrouzek P."/>
        </authorList>
    </citation>
    <scope>NUCLEOTIDE SEQUENCE [LARGE SCALE GENOMIC DNA]</scope>
    <source>
        <strain evidence="1 2">CHARLIE-1</strain>
    </source>
</reference>
<proteinExistence type="predicted"/>
<evidence type="ECO:0000313" key="1">
    <source>
        <dbReference type="EMBL" id="PPJ63188.1"/>
    </source>
</evidence>